<dbReference type="Gene3D" id="2.30.29.140">
    <property type="match status" value="1"/>
</dbReference>
<dbReference type="InterPro" id="IPR032015">
    <property type="entry name" value="SCAB-Ig"/>
</dbReference>
<dbReference type="Pfam" id="PF17684">
    <property type="entry name" value="SCAB-PH"/>
    <property type="match status" value="1"/>
</dbReference>
<dbReference type="InterPro" id="IPR039640">
    <property type="entry name" value="SCAB"/>
</dbReference>
<dbReference type="GO" id="GO:0007015">
    <property type="term" value="P:actin filament organization"/>
    <property type="evidence" value="ECO:0007669"/>
    <property type="project" value="InterPro"/>
</dbReference>
<proteinExistence type="predicted"/>
<evidence type="ECO:0000313" key="7">
    <source>
        <dbReference type="Proteomes" id="UP000834106"/>
    </source>
</evidence>
<dbReference type="Gene3D" id="1.20.5.440">
    <property type="entry name" value="ATP synthase delta/epsilon subunit, C-terminal domain"/>
    <property type="match status" value="1"/>
</dbReference>
<dbReference type="AlphaFoldDB" id="A0AAD2AFN1"/>
<dbReference type="InterPro" id="IPR041144">
    <property type="entry name" value="SCAB-PH"/>
</dbReference>
<dbReference type="EMBL" id="OU503058">
    <property type="protein sequence ID" value="CAI9787499.1"/>
    <property type="molecule type" value="Genomic_DNA"/>
</dbReference>
<name>A0AAD2AFN1_9LAMI</name>
<accession>A0AAD2AFN1</accession>
<dbReference type="Proteomes" id="UP000834106">
    <property type="component" value="Chromosome 23"/>
</dbReference>
<dbReference type="GO" id="GO:0010119">
    <property type="term" value="P:regulation of stomatal movement"/>
    <property type="evidence" value="ECO:0007669"/>
    <property type="project" value="InterPro"/>
</dbReference>
<dbReference type="InterPro" id="IPR032012">
    <property type="entry name" value="SCAB-ABD"/>
</dbReference>
<dbReference type="Pfam" id="PF16712">
    <property type="entry name" value="SCAB_CC"/>
    <property type="match status" value="1"/>
</dbReference>
<protein>
    <submittedName>
        <fullName evidence="6">Uncharacterized protein</fullName>
    </submittedName>
</protein>
<feature type="domain" description="Stomatal closure-related actin-binding protein PH" evidence="5">
    <location>
        <begin position="432"/>
        <end position="539"/>
    </location>
</feature>
<feature type="region of interest" description="Disordered" evidence="1">
    <location>
        <begin position="717"/>
        <end position="768"/>
    </location>
</feature>
<sequence>MEFNFPFIDYIVLFILTDSSYIHIQRSFSLWHLITNTLANKKLFLHNIELQMTWVSPEFEDVVQRVQPVSVDANFLSTQFPKYKLGPDNQILEDIKEGSRGLTLKEVVLQEKNQLTEQHKRLSVQDLVRKFDKNLAAAEKLSDEAKLREVASLEGHVILKKLRDALECLKGRLASRNKEEVGKAISMVEALAVKLTQREGELVQEKFVLKKLANFFKQASEDAKKLVNQEKSFACTEINIAREVVQNIAQALEEQERLSQSSGKQQEMEKLIEEVQLARRIRVMHQPSKVMDMEHELRELRIQIREKCKISFNLKKELAMSKRIEENKSRLYELFGSETLGSILRIQSCSDEATELSKCLIQWYRLSSQCSRREPVSGANKFVYAPEPIDVGRVLQVDIVSNGQKVSVTTSGPINQAADLGCFVETLLQKPNSDFNVVIFQMNGRNYSSHSVHLFHVSKTRIKLSKGWMTKARESYSGSMQLCGFRGGGNFAAKSIFWQAREGYSFVLVFESERERNGALILTRKNALDCNVLLAGPDDNILLPLLTTNPTINGGREGERERFIEGGRDGIEEYPSEEAKKKGFKEDFQGFDTATRLMNQQENRGEAVLAGIKQKSMASERKNRPALTNIGKRITIPGVEGKPVPKVSRPITRSFLAQLVANAKDAAAENKKETMANGALPNQKAMGRKEAQKKATIKPKKLEEIIAISPDTEEIVEKDRAQKKDTVKTKKPEEIIDISPDTEEVVKKDESMKQEKAGEGSLKKKLQL</sequence>
<dbReference type="Pfam" id="PF16709">
    <property type="entry name" value="SCAB-Ig"/>
    <property type="match status" value="1"/>
</dbReference>
<dbReference type="Gene3D" id="2.60.40.2700">
    <property type="match status" value="1"/>
</dbReference>
<dbReference type="PANTHER" id="PTHR31172">
    <property type="entry name" value="STOMATAL CLOSURE-RELATED ACTIN-BINDING PROTEIN 1"/>
    <property type="match status" value="1"/>
</dbReference>
<keyword evidence="7" id="KW-1185">Reference proteome</keyword>
<evidence type="ECO:0000259" key="3">
    <source>
        <dbReference type="Pfam" id="PF16711"/>
    </source>
</evidence>
<feature type="compositionally biased region" description="Basic and acidic residues" evidence="1">
    <location>
        <begin position="744"/>
        <end position="762"/>
    </location>
</feature>
<feature type="domain" description="Stomatal closure-related actin-binding protein actin-binding" evidence="3">
    <location>
        <begin position="104"/>
        <end position="146"/>
    </location>
</feature>
<feature type="domain" description="Stomatal closure-related actin-binding protein coiled-coil" evidence="4">
    <location>
        <begin position="150"/>
        <end position="318"/>
    </location>
</feature>
<dbReference type="InterPro" id="IPR032009">
    <property type="entry name" value="SCAB_CC"/>
</dbReference>
<evidence type="ECO:0000259" key="5">
    <source>
        <dbReference type="Pfam" id="PF17684"/>
    </source>
</evidence>
<evidence type="ECO:0000313" key="6">
    <source>
        <dbReference type="EMBL" id="CAI9787499.1"/>
    </source>
</evidence>
<dbReference type="GO" id="GO:0003779">
    <property type="term" value="F:actin binding"/>
    <property type="evidence" value="ECO:0007669"/>
    <property type="project" value="InterPro"/>
</dbReference>
<gene>
    <name evidence="6" type="ORF">FPE_LOCUS34929</name>
</gene>
<feature type="compositionally biased region" description="Basic and acidic residues" evidence="1">
    <location>
        <begin position="717"/>
        <end position="734"/>
    </location>
</feature>
<organism evidence="6 7">
    <name type="scientific">Fraxinus pennsylvanica</name>
    <dbReference type="NCBI Taxonomy" id="56036"/>
    <lineage>
        <taxon>Eukaryota</taxon>
        <taxon>Viridiplantae</taxon>
        <taxon>Streptophyta</taxon>
        <taxon>Embryophyta</taxon>
        <taxon>Tracheophyta</taxon>
        <taxon>Spermatophyta</taxon>
        <taxon>Magnoliopsida</taxon>
        <taxon>eudicotyledons</taxon>
        <taxon>Gunneridae</taxon>
        <taxon>Pentapetalae</taxon>
        <taxon>asterids</taxon>
        <taxon>lamiids</taxon>
        <taxon>Lamiales</taxon>
        <taxon>Oleaceae</taxon>
        <taxon>Oleeae</taxon>
        <taxon>Fraxinus</taxon>
    </lineage>
</organism>
<feature type="domain" description="Stomatal closure-related actin-binding protein Ig" evidence="2">
    <location>
        <begin position="332"/>
        <end position="428"/>
    </location>
</feature>
<dbReference type="PANTHER" id="PTHR31172:SF7">
    <property type="entry name" value="STOMATAL CLOSURE-RELATED ACTIN-BINDING PROTEIN 3"/>
    <property type="match status" value="1"/>
</dbReference>
<evidence type="ECO:0000259" key="2">
    <source>
        <dbReference type="Pfam" id="PF16709"/>
    </source>
</evidence>
<dbReference type="Pfam" id="PF16711">
    <property type="entry name" value="SCAB-ABD"/>
    <property type="match status" value="1"/>
</dbReference>
<evidence type="ECO:0000259" key="4">
    <source>
        <dbReference type="Pfam" id="PF16712"/>
    </source>
</evidence>
<reference evidence="6" key="1">
    <citation type="submission" date="2023-05" db="EMBL/GenBank/DDBJ databases">
        <authorList>
            <person name="Huff M."/>
        </authorList>
    </citation>
    <scope>NUCLEOTIDE SEQUENCE</scope>
</reference>
<evidence type="ECO:0000256" key="1">
    <source>
        <dbReference type="SAM" id="MobiDB-lite"/>
    </source>
</evidence>